<evidence type="ECO:0000313" key="1">
    <source>
        <dbReference type="EMBL" id="EFA23758.1"/>
    </source>
</evidence>
<proteinExistence type="predicted"/>
<dbReference type="EMBL" id="ABXB03000001">
    <property type="protein sequence ID" value="EFA23758.1"/>
    <property type="molecule type" value="Genomic_DNA"/>
</dbReference>
<dbReference type="Proteomes" id="UP000003656">
    <property type="component" value="Unassembled WGS sequence"/>
</dbReference>
<evidence type="ECO:0000313" key="2">
    <source>
        <dbReference type="Proteomes" id="UP000003656"/>
    </source>
</evidence>
<organism evidence="1 2">
    <name type="scientific">Bifidobacterium gallicum DSM 20093 = LMG 11596</name>
    <dbReference type="NCBI Taxonomy" id="561180"/>
    <lineage>
        <taxon>Bacteria</taxon>
        <taxon>Bacillati</taxon>
        <taxon>Actinomycetota</taxon>
        <taxon>Actinomycetes</taxon>
        <taxon>Bifidobacteriales</taxon>
        <taxon>Bifidobacteriaceae</taxon>
        <taxon>Bifidobacterium</taxon>
    </lineage>
</organism>
<name>D1NSV6_9BIFI</name>
<gene>
    <name evidence="1" type="ORF">BIFGAL_02866</name>
</gene>
<accession>D1NSV6</accession>
<sequence length="39" mass="4590">MTQSMMQILTQILMQTMPQTLMQMNHDNHPFEHLFALAS</sequence>
<reference evidence="1 2" key="1">
    <citation type="submission" date="2009-11" db="EMBL/GenBank/DDBJ databases">
        <authorList>
            <person name="Weinstock G."/>
            <person name="Sodergren E."/>
            <person name="Clifton S."/>
            <person name="Fulton L."/>
            <person name="Fulton B."/>
            <person name="Courtney L."/>
            <person name="Fronick C."/>
            <person name="Harrison M."/>
            <person name="Strong C."/>
            <person name="Farmer C."/>
            <person name="Delahaunty K."/>
            <person name="Markovic C."/>
            <person name="Hall O."/>
            <person name="Minx P."/>
            <person name="Tomlinson C."/>
            <person name="Mitreva M."/>
            <person name="Nelson J."/>
            <person name="Hou S."/>
            <person name="Wollam A."/>
            <person name="Pepin K.H."/>
            <person name="Johnson M."/>
            <person name="Bhonagiri V."/>
            <person name="Nash W.E."/>
            <person name="Warren W."/>
            <person name="Chinwalla A."/>
            <person name="Mardis E.R."/>
            <person name="Wilson R.K."/>
        </authorList>
    </citation>
    <scope>NUCLEOTIDE SEQUENCE [LARGE SCALE GENOMIC DNA]</scope>
    <source>
        <strain evidence="1 2">DSM 20093</strain>
    </source>
</reference>
<comment type="caution">
    <text evidence="1">The sequence shown here is derived from an EMBL/GenBank/DDBJ whole genome shotgun (WGS) entry which is preliminary data.</text>
</comment>
<protein>
    <submittedName>
        <fullName evidence="1">Uncharacterized protein</fullName>
    </submittedName>
</protein>
<dbReference type="AlphaFoldDB" id="D1NSV6"/>